<dbReference type="RefSeq" id="WP_009778494.1">
    <property type="nucleotide sequence ID" value="NZ_CH672395.1"/>
</dbReference>
<dbReference type="PROSITE" id="PS51257">
    <property type="entry name" value="PROKAR_LIPOPROTEIN"/>
    <property type="match status" value="1"/>
</dbReference>
<dbReference type="EMBL" id="AANC01000009">
    <property type="protein sequence ID" value="EAQ48231.1"/>
    <property type="molecule type" value="Genomic_DNA"/>
</dbReference>
<accession>A3XQE5</accession>
<keyword evidence="2" id="KW-1185">Reference proteome</keyword>
<proteinExistence type="predicted"/>
<protein>
    <submittedName>
        <fullName evidence="1">Uncharacterized protein</fullName>
    </submittedName>
</protein>
<dbReference type="HOGENOM" id="CLU_1641633_0_0_10"/>
<evidence type="ECO:0000313" key="1">
    <source>
        <dbReference type="EMBL" id="EAQ48231.1"/>
    </source>
</evidence>
<organism evidence="1 2">
    <name type="scientific">Leeuwenhoekiella blandensis (strain CECT 7118 / CCUG 51940 / KCTC 22103 / MED217)</name>
    <name type="common">Flavobacterium sp. (strain MED217)</name>
    <dbReference type="NCBI Taxonomy" id="398720"/>
    <lineage>
        <taxon>Bacteria</taxon>
        <taxon>Pseudomonadati</taxon>
        <taxon>Bacteroidota</taxon>
        <taxon>Flavobacteriia</taxon>
        <taxon>Flavobacteriales</taxon>
        <taxon>Flavobacteriaceae</taxon>
        <taxon>Leeuwenhoekiella</taxon>
    </lineage>
</organism>
<reference evidence="1 2" key="1">
    <citation type="journal article" date="2007" name="Nature">
        <title>Light stimulates growth of proteorhodopsin-containing marine Flavobacteria.</title>
        <authorList>
            <person name="Gomez-Consarnau L."/>
            <person name="Gonzalez J.M."/>
            <person name="Coll-Llado M."/>
            <person name="Gourdon P."/>
            <person name="Pascher T."/>
            <person name="Neutze R."/>
            <person name="Pedros-Alio C."/>
            <person name="Pinhassi J."/>
        </authorList>
    </citation>
    <scope>NUCLEOTIDE SEQUENCE [LARGE SCALE GENOMIC DNA]</scope>
    <source>
        <strain evidence="1 2">MED217</strain>
    </source>
</reference>
<dbReference type="AlphaFoldDB" id="A3XQE5"/>
<sequence length="161" mass="18790">MKFETLLGNSIAFAASCIGEEFINKPFQNGTYFLEKDSSYKLFYDSRYNCLSIHENDRKVVHSITVHLLEVLNFKSFNSLVAQYGAPDHIWVATNTSMISETIDDSNPEFKQRLTKSEHDLREGTFEEKPLVIIWNKGDFEIKVLFRYEQNQSKITYRSLE</sequence>
<dbReference type="OrthoDB" id="1164990at2"/>
<comment type="caution">
    <text evidence="1">The sequence shown here is derived from an EMBL/GenBank/DDBJ whole genome shotgun (WGS) entry which is preliminary data.</text>
</comment>
<dbReference type="Proteomes" id="UP000001601">
    <property type="component" value="Unassembled WGS sequence"/>
</dbReference>
<gene>
    <name evidence="1" type="ORF">MED217_00495</name>
</gene>
<dbReference type="STRING" id="398720.MED217_00495"/>
<evidence type="ECO:0000313" key="2">
    <source>
        <dbReference type="Proteomes" id="UP000001601"/>
    </source>
</evidence>
<name>A3XQE5_LEEBM</name>